<evidence type="ECO:0000256" key="1">
    <source>
        <dbReference type="SAM" id="MobiDB-lite"/>
    </source>
</evidence>
<reference evidence="2" key="2">
    <citation type="submission" date="2021-01" db="EMBL/GenBank/DDBJ databases">
        <authorList>
            <person name="Schikora-Tamarit M.A."/>
        </authorList>
    </citation>
    <scope>NUCLEOTIDE SEQUENCE</scope>
    <source>
        <strain evidence="2">CBS2887</strain>
    </source>
</reference>
<dbReference type="AlphaFoldDB" id="A0A9P8QE11"/>
<feature type="region of interest" description="Disordered" evidence="1">
    <location>
        <begin position="192"/>
        <end position="211"/>
    </location>
</feature>
<evidence type="ECO:0000313" key="3">
    <source>
        <dbReference type="Proteomes" id="UP000774326"/>
    </source>
</evidence>
<comment type="caution">
    <text evidence="2">The sequence shown here is derived from an EMBL/GenBank/DDBJ whole genome shotgun (WGS) entry which is preliminary data.</text>
</comment>
<proteinExistence type="predicted"/>
<feature type="region of interest" description="Disordered" evidence="1">
    <location>
        <begin position="32"/>
        <end position="54"/>
    </location>
</feature>
<evidence type="ECO:0000313" key="2">
    <source>
        <dbReference type="EMBL" id="KAH3687719.1"/>
    </source>
</evidence>
<dbReference type="EMBL" id="JAEUBG010000661">
    <property type="protein sequence ID" value="KAH3687719.1"/>
    <property type="molecule type" value="Genomic_DNA"/>
</dbReference>
<gene>
    <name evidence="2" type="ORF">WICPIJ_001303</name>
</gene>
<feature type="compositionally biased region" description="Polar residues" evidence="1">
    <location>
        <begin position="139"/>
        <end position="169"/>
    </location>
</feature>
<feature type="region of interest" description="Disordered" evidence="1">
    <location>
        <begin position="139"/>
        <end position="171"/>
    </location>
</feature>
<accession>A0A9P8QE11</accession>
<organism evidence="2 3">
    <name type="scientific">Wickerhamomyces pijperi</name>
    <name type="common">Yeast</name>
    <name type="synonym">Pichia pijperi</name>
    <dbReference type="NCBI Taxonomy" id="599730"/>
    <lineage>
        <taxon>Eukaryota</taxon>
        <taxon>Fungi</taxon>
        <taxon>Dikarya</taxon>
        <taxon>Ascomycota</taxon>
        <taxon>Saccharomycotina</taxon>
        <taxon>Saccharomycetes</taxon>
        <taxon>Phaffomycetales</taxon>
        <taxon>Wickerhamomycetaceae</taxon>
        <taxon>Wickerhamomyces</taxon>
    </lineage>
</organism>
<sequence length="495" mass="55660">MYYSKPRRFNVYRDSIFKVLSDTTFNPANTSSLNSSIPNANAPHVTSPLKNTTTNIDQDQELPEFDDFDMDPPPLPRNVDYVDEFFSTNNINAAVRSVSPKKPNQIYNNKRRVDVFRDEPIPILTAGVSLKSRLFNQDSSRNNKLNQNSSGPLQDITNTSRHTASNTGLQKPEKWLESSALHSFKDHTTQVSLQPSDFNLPPKSTSTPQDTTALQTPINLLPQRSSFVQSTPLNRSIWRVNTYTTPTRQFDAFSTPKRDVDMSMSDDLSPVIHTNMSILSSSFNEDISVDDSLDLYESPLAQRHHRLMKGNKVPQLLSKPKRTEDDLAHVVQKLRNSKISSDYSPLNTSDCINFDGQDINNLNSLFISSDGYAESINMIRSSPDCTMDTKAKKKKKVRIHEHVLVISSDPKTRTVRKRSLRSANSSNEDLMTPLASRKKPRKSISRSSTPRPRKSAIRSHQEVNEIGSSSMSTDATFSDMLKLVPGGKDPIDLLD</sequence>
<dbReference type="Proteomes" id="UP000774326">
    <property type="component" value="Unassembled WGS sequence"/>
</dbReference>
<reference evidence="2" key="1">
    <citation type="journal article" date="2021" name="Open Biol.">
        <title>Shared evolutionary footprints suggest mitochondrial oxidative damage underlies multiple complex I losses in fungi.</title>
        <authorList>
            <person name="Schikora-Tamarit M.A."/>
            <person name="Marcet-Houben M."/>
            <person name="Nosek J."/>
            <person name="Gabaldon T."/>
        </authorList>
    </citation>
    <scope>NUCLEOTIDE SEQUENCE</scope>
    <source>
        <strain evidence="2">CBS2887</strain>
    </source>
</reference>
<protein>
    <submittedName>
        <fullName evidence="2">Uncharacterized protein</fullName>
    </submittedName>
</protein>
<feature type="region of interest" description="Disordered" evidence="1">
    <location>
        <begin position="408"/>
        <end position="475"/>
    </location>
</feature>
<keyword evidence="3" id="KW-1185">Reference proteome</keyword>
<feature type="compositionally biased region" description="Polar residues" evidence="1">
    <location>
        <begin position="466"/>
        <end position="475"/>
    </location>
</feature>
<name>A0A9P8QE11_WICPI</name>